<feature type="coiled-coil region" evidence="8">
    <location>
        <begin position="205"/>
        <end position="232"/>
    </location>
</feature>
<evidence type="ECO:0000256" key="6">
    <source>
        <dbReference type="ARBA" id="ARBA00023136"/>
    </source>
</evidence>
<evidence type="ECO:0000256" key="4">
    <source>
        <dbReference type="ARBA" id="ARBA00022989"/>
    </source>
</evidence>
<dbReference type="Pfam" id="PF07885">
    <property type="entry name" value="Ion_trans_2"/>
    <property type="match status" value="1"/>
</dbReference>
<dbReference type="Gene3D" id="1.20.5.110">
    <property type="match status" value="1"/>
</dbReference>
<accession>A0A1L7D6P4</accession>
<evidence type="ECO:0000256" key="2">
    <source>
        <dbReference type="ARBA" id="ARBA00022448"/>
    </source>
</evidence>
<dbReference type="InterPro" id="IPR028325">
    <property type="entry name" value="VG_K_chnl"/>
</dbReference>
<evidence type="ECO:0000256" key="1">
    <source>
        <dbReference type="ARBA" id="ARBA00004141"/>
    </source>
</evidence>
<gene>
    <name evidence="11" type="ORF">CPHO_12015</name>
</gene>
<dbReference type="Proteomes" id="UP000185491">
    <property type="component" value="Chromosome"/>
</dbReference>
<dbReference type="AlphaFoldDB" id="A0A1L7D6P4"/>
<evidence type="ECO:0000256" key="8">
    <source>
        <dbReference type="SAM" id="Coils"/>
    </source>
</evidence>
<evidence type="ECO:0000313" key="12">
    <source>
        <dbReference type="Proteomes" id="UP000185491"/>
    </source>
</evidence>
<feature type="transmembrane region" description="Helical" evidence="9">
    <location>
        <begin position="28"/>
        <end position="49"/>
    </location>
</feature>
<evidence type="ECO:0000256" key="5">
    <source>
        <dbReference type="ARBA" id="ARBA00023065"/>
    </source>
</evidence>
<dbReference type="InterPro" id="IPR027359">
    <property type="entry name" value="Volt_channel_dom_sf"/>
</dbReference>
<feature type="transmembrane region" description="Helical" evidence="9">
    <location>
        <begin position="99"/>
        <end position="119"/>
    </location>
</feature>
<dbReference type="GO" id="GO:0008076">
    <property type="term" value="C:voltage-gated potassium channel complex"/>
    <property type="evidence" value="ECO:0007669"/>
    <property type="project" value="InterPro"/>
</dbReference>
<keyword evidence="8" id="KW-0175">Coiled coil</keyword>
<dbReference type="KEGG" id="cpho:CPHO_12015"/>
<keyword evidence="12" id="KW-1185">Reference proteome</keyword>
<name>A0A1L7D6P4_9CORY</name>
<evidence type="ECO:0000313" key="11">
    <source>
        <dbReference type="EMBL" id="APT93814.1"/>
    </source>
</evidence>
<reference evidence="11 12" key="1">
    <citation type="submission" date="2014-08" db="EMBL/GenBank/DDBJ databases">
        <title>Complete genome sequence of Corynebacterium phocae M408/89/1(T)(=DSM 44612(T)), isolated from the common seal (Phoca vitulina).</title>
        <authorList>
            <person name="Ruckert C."/>
            <person name="Albersmeier A."/>
            <person name="Winkler A."/>
            <person name="Kalinowski J."/>
        </authorList>
    </citation>
    <scope>NUCLEOTIDE SEQUENCE [LARGE SCALE GENOMIC DNA]</scope>
    <source>
        <strain evidence="11 12">M408/89/1</strain>
    </source>
</reference>
<dbReference type="GO" id="GO:0005249">
    <property type="term" value="F:voltage-gated potassium channel activity"/>
    <property type="evidence" value="ECO:0007669"/>
    <property type="project" value="InterPro"/>
</dbReference>
<dbReference type="SUPFAM" id="SSF81324">
    <property type="entry name" value="Voltage-gated potassium channels"/>
    <property type="match status" value="1"/>
</dbReference>
<keyword evidence="5" id="KW-0406">Ion transport</keyword>
<comment type="subcellular location">
    <subcellularLocation>
        <location evidence="1">Membrane</location>
        <topology evidence="1">Multi-pass membrane protein</topology>
    </subcellularLocation>
</comment>
<keyword evidence="4 9" id="KW-1133">Transmembrane helix</keyword>
<dbReference type="EMBL" id="CP009249">
    <property type="protein sequence ID" value="APT93814.1"/>
    <property type="molecule type" value="Genomic_DNA"/>
</dbReference>
<dbReference type="Gene3D" id="1.10.287.70">
    <property type="match status" value="1"/>
</dbReference>
<dbReference type="GO" id="GO:0001508">
    <property type="term" value="P:action potential"/>
    <property type="evidence" value="ECO:0007669"/>
    <property type="project" value="TreeGrafter"/>
</dbReference>
<proteinExistence type="predicted"/>
<dbReference type="PANTHER" id="PTHR11537:SF254">
    <property type="entry name" value="POTASSIUM VOLTAGE-GATED CHANNEL PROTEIN SHAB"/>
    <property type="match status" value="1"/>
</dbReference>
<keyword evidence="6 9" id="KW-0472">Membrane</keyword>
<keyword evidence="7" id="KW-0407">Ion channel</keyword>
<evidence type="ECO:0000256" key="3">
    <source>
        <dbReference type="ARBA" id="ARBA00022692"/>
    </source>
</evidence>
<feature type="domain" description="Potassium channel" evidence="10">
    <location>
        <begin position="108"/>
        <end position="186"/>
    </location>
</feature>
<protein>
    <recommendedName>
        <fullName evidence="10">Potassium channel domain-containing protein</fullName>
    </recommendedName>
</protein>
<dbReference type="Gene3D" id="1.20.120.350">
    <property type="entry name" value="Voltage-gated potassium channels. Chain C"/>
    <property type="match status" value="1"/>
</dbReference>
<evidence type="ECO:0000259" key="10">
    <source>
        <dbReference type="Pfam" id="PF07885"/>
    </source>
</evidence>
<feature type="transmembrane region" description="Helical" evidence="9">
    <location>
        <begin position="161"/>
        <end position="186"/>
    </location>
</feature>
<dbReference type="InterPro" id="IPR013099">
    <property type="entry name" value="K_chnl_dom"/>
</dbReference>
<keyword evidence="3 9" id="KW-0812">Transmembrane</keyword>
<sequence length="243" mass="27104">MFLASLAFLLLYAWSALGDNDRLLTHLASVGMWMVWGAFVVDYLVRLFLARERWKWFWKHWWELLLIVLPMFRPLRALRVLPTLVLLQRFSASNARVTVALYTSIATVLIIVVAAISLYDAEVRDPDTAVNDFGDAMWWALTTVTTVGYGDIAPVSPQGRVVGAMLMLSGIAVAGVVTAMVSAWLVEQVQNDATQAGQASELTRHHEVMRSLQELNSEVATLRAEIEQLRRGNNQPGGNPDSH</sequence>
<evidence type="ECO:0000256" key="7">
    <source>
        <dbReference type="ARBA" id="ARBA00023303"/>
    </source>
</evidence>
<organism evidence="11 12">
    <name type="scientific">Corynebacterium phocae</name>
    <dbReference type="NCBI Taxonomy" id="161895"/>
    <lineage>
        <taxon>Bacteria</taxon>
        <taxon>Bacillati</taxon>
        <taxon>Actinomycetota</taxon>
        <taxon>Actinomycetes</taxon>
        <taxon>Mycobacteriales</taxon>
        <taxon>Corynebacteriaceae</taxon>
        <taxon>Corynebacterium</taxon>
    </lineage>
</organism>
<dbReference type="PANTHER" id="PTHR11537">
    <property type="entry name" value="VOLTAGE-GATED POTASSIUM CHANNEL"/>
    <property type="match status" value="1"/>
</dbReference>
<keyword evidence="2" id="KW-0813">Transport</keyword>
<evidence type="ECO:0000256" key="9">
    <source>
        <dbReference type="SAM" id="Phobius"/>
    </source>
</evidence>
<dbReference type="PRINTS" id="PR00169">
    <property type="entry name" value="KCHANNEL"/>
</dbReference>
<dbReference type="STRING" id="161895.CPHO_12015"/>